<evidence type="ECO:0000313" key="1">
    <source>
        <dbReference type="EMBL" id="RAK59604.1"/>
    </source>
</evidence>
<dbReference type="InterPro" id="IPR003713">
    <property type="entry name" value="FliS"/>
</dbReference>
<organism evidence="1 2">
    <name type="scientific">Phenylobacterium hankyongense</name>
    <dbReference type="NCBI Taxonomy" id="1813876"/>
    <lineage>
        <taxon>Bacteria</taxon>
        <taxon>Pseudomonadati</taxon>
        <taxon>Pseudomonadota</taxon>
        <taxon>Alphaproteobacteria</taxon>
        <taxon>Caulobacterales</taxon>
        <taxon>Caulobacteraceae</taxon>
        <taxon>Phenylobacterium</taxon>
    </lineage>
</organism>
<dbReference type="Proteomes" id="UP000249842">
    <property type="component" value="Unassembled WGS sequence"/>
</dbReference>
<dbReference type="Pfam" id="PF02561">
    <property type="entry name" value="FliS"/>
    <property type="match status" value="1"/>
</dbReference>
<keyword evidence="2" id="KW-1185">Reference proteome</keyword>
<sequence length="129" mass="14039">MAESLSRRVEGLAAYRASQFLDQRPAAVLAAVHAELYRALASAMSAYERRALDEMCRHNARATQILSGLSAAFEAAGAGVAMLHAFYGRIQSAVNGLLVDQSATETLQESLIQLRLMSTAFHEEIVRTK</sequence>
<dbReference type="GO" id="GO:0044780">
    <property type="term" value="P:bacterial-type flagellum assembly"/>
    <property type="evidence" value="ECO:0007669"/>
    <property type="project" value="InterPro"/>
</dbReference>
<accession>A0A328B177</accession>
<dbReference type="OrthoDB" id="7190179at2"/>
<dbReference type="RefSeq" id="WP_111456897.1">
    <property type="nucleotide sequence ID" value="NZ_QFYP01000001.1"/>
</dbReference>
<gene>
    <name evidence="1" type="ORF">DJ021_07205</name>
</gene>
<dbReference type="EMBL" id="QFYP01000001">
    <property type="protein sequence ID" value="RAK59604.1"/>
    <property type="molecule type" value="Genomic_DNA"/>
</dbReference>
<evidence type="ECO:0000313" key="2">
    <source>
        <dbReference type="Proteomes" id="UP000249842"/>
    </source>
</evidence>
<dbReference type="Gene3D" id="1.20.120.340">
    <property type="entry name" value="Flagellar protein FliS"/>
    <property type="match status" value="1"/>
</dbReference>
<reference evidence="2" key="1">
    <citation type="submission" date="2018-05" db="EMBL/GenBank/DDBJ databases">
        <authorList>
            <person name="Li X."/>
        </authorList>
    </citation>
    <scope>NUCLEOTIDE SEQUENCE [LARGE SCALE GENOMIC DNA]</scope>
    <source>
        <strain evidence="2">HKS-05</strain>
    </source>
</reference>
<dbReference type="InterPro" id="IPR036584">
    <property type="entry name" value="FliS_sf"/>
</dbReference>
<comment type="caution">
    <text evidence="1">The sequence shown here is derived from an EMBL/GenBank/DDBJ whole genome shotgun (WGS) entry which is preliminary data.</text>
</comment>
<dbReference type="SUPFAM" id="SSF101116">
    <property type="entry name" value="Flagellar export chaperone FliS"/>
    <property type="match status" value="1"/>
</dbReference>
<dbReference type="AlphaFoldDB" id="A0A328B177"/>
<name>A0A328B177_9CAUL</name>
<protein>
    <submittedName>
        <fullName evidence="1">Uncharacterized protein</fullName>
    </submittedName>
</protein>
<proteinExistence type="predicted"/>